<feature type="domain" description="RING-type" evidence="5">
    <location>
        <begin position="88"/>
        <end position="129"/>
    </location>
</feature>
<evidence type="ECO:0000256" key="1">
    <source>
        <dbReference type="ARBA" id="ARBA00022723"/>
    </source>
</evidence>
<organism evidence="6 7">
    <name type="scientific">Panicum virgatum</name>
    <name type="common">Blackwell switchgrass</name>
    <dbReference type="NCBI Taxonomy" id="38727"/>
    <lineage>
        <taxon>Eukaryota</taxon>
        <taxon>Viridiplantae</taxon>
        <taxon>Streptophyta</taxon>
        <taxon>Embryophyta</taxon>
        <taxon>Tracheophyta</taxon>
        <taxon>Spermatophyta</taxon>
        <taxon>Magnoliopsida</taxon>
        <taxon>Liliopsida</taxon>
        <taxon>Poales</taxon>
        <taxon>Poaceae</taxon>
        <taxon>PACMAD clade</taxon>
        <taxon>Panicoideae</taxon>
        <taxon>Panicodae</taxon>
        <taxon>Paniceae</taxon>
        <taxon>Panicinae</taxon>
        <taxon>Panicum</taxon>
        <taxon>Panicum sect. Hiantes</taxon>
    </lineage>
</organism>
<sequence>MPRTGMGLPFQRSRARRLDAAEEEEVRAIKRQRWEAWLRDTEPRIQANWREVDEFLNWPSYGVPANKMAILGLCMPRWCDLVRGEHRCAICLEDMEPRQKFRMMPCSHSFHQLCIFNWLLINRLCPVCQFTLPSDEDQRLSDGQAAHSCKMEAQTEATNPP</sequence>
<dbReference type="Pfam" id="PF13639">
    <property type="entry name" value="zf-RING_2"/>
    <property type="match status" value="1"/>
</dbReference>
<gene>
    <name evidence="6" type="ORF">PVAP13_8KG033300</name>
</gene>
<keyword evidence="3" id="KW-0862">Zinc</keyword>
<dbReference type="SMART" id="SM00184">
    <property type="entry name" value="RING"/>
    <property type="match status" value="1"/>
</dbReference>
<reference evidence="6" key="1">
    <citation type="submission" date="2020-05" db="EMBL/GenBank/DDBJ databases">
        <title>WGS assembly of Panicum virgatum.</title>
        <authorList>
            <person name="Lovell J.T."/>
            <person name="Jenkins J."/>
            <person name="Shu S."/>
            <person name="Juenger T.E."/>
            <person name="Schmutz J."/>
        </authorList>
    </citation>
    <scope>NUCLEOTIDE SEQUENCE</scope>
    <source>
        <strain evidence="6">AP13</strain>
    </source>
</reference>
<protein>
    <recommendedName>
        <fullName evidence="5">RING-type domain-containing protein</fullName>
    </recommendedName>
</protein>
<dbReference type="Proteomes" id="UP000823388">
    <property type="component" value="Chromosome 8K"/>
</dbReference>
<dbReference type="InterPro" id="IPR013083">
    <property type="entry name" value="Znf_RING/FYVE/PHD"/>
</dbReference>
<dbReference type="InterPro" id="IPR051834">
    <property type="entry name" value="RING_finger_E3_ligase"/>
</dbReference>
<evidence type="ECO:0000313" key="6">
    <source>
        <dbReference type="EMBL" id="KAG2559978.1"/>
    </source>
</evidence>
<accession>A0A8T0PGD9</accession>
<keyword evidence="2 4" id="KW-0863">Zinc-finger</keyword>
<dbReference type="PANTHER" id="PTHR45931">
    <property type="entry name" value="SI:CH211-59O9.10"/>
    <property type="match status" value="1"/>
</dbReference>
<keyword evidence="1" id="KW-0479">Metal-binding</keyword>
<evidence type="ECO:0000256" key="3">
    <source>
        <dbReference type="ARBA" id="ARBA00022833"/>
    </source>
</evidence>
<dbReference type="PROSITE" id="PS50089">
    <property type="entry name" value="ZF_RING_2"/>
    <property type="match status" value="1"/>
</dbReference>
<dbReference type="PANTHER" id="PTHR45931:SF23">
    <property type="entry name" value="OS12G0134500 PROTEIN"/>
    <property type="match status" value="1"/>
</dbReference>
<dbReference type="Gene3D" id="3.30.40.10">
    <property type="entry name" value="Zinc/RING finger domain, C3HC4 (zinc finger)"/>
    <property type="match status" value="1"/>
</dbReference>
<dbReference type="GO" id="GO:0005634">
    <property type="term" value="C:nucleus"/>
    <property type="evidence" value="ECO:0007669"/>
    <property type="project" value="TreeGrafter"/>
</dbReference>
<evidence type="ECO:0000313" key="7">
    <source>
        <dbReference type="Proteomes" id="UP000823388"/>
    </source>
</evidence>
<dbReference type="GO" id="GO:0008270">
    <property type="term" value="F:zinc ion binding"/>
    <property type="evidence" value="ECO:0007669"/>
    <property type="project" value="UniProtKB-KW"/>
</dbReference>
<keyword evidence="7" id="KW-1185">Reference proteome</keyword>
<dbReference type="EMBL" id="CM029051">
    <property type="protein sequence ID" value="KAG2559978.1"/>
    <property type="molecule type" value="Genomic_DNA"/>
</dbReference>
<evidence type="ECO:0000256" key="2">
    <source>
        <dbReference type="ARBA" id="ARBA00022771"/>
    </source>
</evidence>
<name>A0A8T0PGD9_PANVG</name>
<evidence type="ECO:0000256" key="4">
    <source>
        <dbReference type="PROSITE-ProRule" id="PRU00175"/>
    </source>
</evidence>
<proteinExistence type="predicted"/>
<comment type="caution">
    <text evidence="6">The sequence shown here is derived from an EMBL/GenBank/DDBJ whole genome shotgun (WGS) entry which is preliminary data.</text>
</comment>
<dbReference type="AlphaFoldDB" id="A0A8T0PGD9"/>
<dbReference type="GO" id="GO:0006511">
    <property type="term" value="P:ubiquitin-dependent protein catabolic process"/>
    <property type="evidence" value="ECO:0007669"/>
    <property type="project" value="TreeGrafter"/>
</dbReference>
<dbReference type="InterPro" id="IPR001841">
    <property type="entry name" value="Znf_RING"/>
</dbReference>
<dbReference type="SUPFAM" id="SSF57850">
    <property type="entry name" value="RING/U-box"/>
    <property type="match status" value="1"/>
</dbReference>
<evidence type="ECO:0000259" key="5">
    <source>
        <dbReference type="PROSITE" id="PS50089"/>
    </source>
</evidence>
<dbReference type="GO" id="GO:0061630">
    <property type="term" value="F:ubiquitin protein ligase activity"/>
    <property type="evidence" value="ECO:0007669"/>
    <property type="project" value="TreeGrafter"/>
</dbReference>